<evidence type="ECO:0000313" key="2">
    <source>
        <dbReference type="Proteomes" id="UP000186922"/>
    </source>
</evidence>
<gene>
    <name evidence="1" type="primary">RvY_05133-1</name>
    <name evidence="1" type="synonym">RvY_05133.1</name>
    <name evidence="1" type="ORF">RvY_05133</name>
</gene>
<proteinExistence type="predicted"/>
<dbReference type="EMBL" id="BDGG01000002">
    <property type="protein sequence ID" value="GAU93150.1"/>
    <property type="molecule type" value="Genomic_DNA"/>
</dbReference>
<comment type="caution">
    <text evidence="1">The sequence shown here is derived from an EMBL/GenBank/DDBJ whole genome shotgun (WGS) entry which is preliminary data.</text>
</comment>
<reference evidence="1 2" key="1">
    <citation type="journal article" date="2016" name="Nat. Commun.">
        <title>Extremotolerant tardigrade genome and improved radiotolerance of human cultured cells by tardigrade-unique protein.</title>
        <authorList>
            <person name="Hashimoto T."/>
            <person name="Horikawa D.D."/>
            <person name="Saito Y."/>
            <person name="Kuwahara H."/>
            <person name="Kozuka-Hata H."/>
            <person name="Shin-I T."/>
            <person name="Minakuchi Y."/>
            <person name="Ohishi K."/>
            <person name="Motoyama A."/>
            <person name="Aizu T."/>
            <person name="Enomoto A."/>
            <person name="Kondo K."/>
            <person name="Tanaka S."/>
            <person name="Hara Y."/>
            <person name="Koshikawa S."/>
            <person name="Sagara H."/>
            <person name="Miura T."/>
            <person name="Yokobori S."/>
            <person name="Miyagawa K."/>
            <person name="Suzuki Y."/>
            <person name="Kubo T."/>
            <person name="Oyama M."/>
            <person name="Kohara Y."/>
            <person name="Fujiyama A."/>
            <person name="Arakawa K."/>
            <person name="Katayama T."/>
            <person name="Toyoda A."/>
            <person name="Kunieda T."/>
        </authorList>
    </citation>
    <scope>NUCLEOTIDE SEQUENCE [LARGE SCALE GENOMIC DNA]</scope>
    <source>
        <strain evidence="1 2">YOKOZUNA-1</strain>
    </source>
</reference>
<dbReference type="Proteomes" id="UP000186922">
    <property type="component" value="Unassembled WGS sequence"/>
</dbReference>
<organism evidence="1 2">
    <name type="scientific">Ramazzottius varieornatus</name>
    <name type="common">Water bear</name>
    <name type="synonym">Tardigrade</name>
    <dbReference type="NCBI Taxonomy" id="947166"/>
    <lineage>
        <taxon>Eukaryota</taxon>
        <taxon>Metazoa</taxon>
        <taxon>Ecdysozoa</taxon>
        <taxon>Tardigrada</taxon>
        <taxon>Eutardigrada</taxon>
        <taxon>Parachela</taxon>
        <taxon>Hypsibioidea</taxon>
        <taxon>Ramazzottiidae</taxon>
        <taxon>Ramazzottius</taxon>
    </lineage>
</organism>
<evidence type="ECO:0000313" key="1">
    <source>
        <dbReference type="EMBL" id="GAU93150.1"/>
    </source>
</evidence>
<dbReference type="AlphaFoldDB" id="A0A1D1UX31"/>
<sequence length="100" mass="10986">MTSIEMMSAISGEDDRPECRQVGLLECGSVKEFATHVHILWWHHGFSFMKPQNGSSDGGSLVGPGHFGTTPGVGSQSLFDGLYENTSRKLEDTRSNIRML</sequence>
<accession>A0A1D1UX31</accession>
<protein>
    <submittedName>
        <fullName evidence="1">Uncharacterized protein</fullName>
    </submittedName>
</protein>
<name>A0A1D1UX31_RAMVA</name>
<keyword evidence="2" id="KW-1185">Reference proteome</keyword>